<keyword evidence="1" id="KW-0732">Signal</keyword>
<feature type="signal peptide" evidence="1">
    <location>
        <begin position="1"/>
        <end position="26"/>
    </location>
</feature>
<evidence type="ECO:0000256" key="1">
    <source>
        <dbReference type="SAM" id="SignalP"/>
    </source>
</evidence>
<reference evidence="2" key="1">
    <citation type="submission" date="2023-03" db="EMBL/GenBank/DDBJ databases">
        <title>Edaphobacter sp.</title>
        <authorList>
            <person name="Huber K.J."/>
            <person name="Papendorf J."/>
            <person name="Pilke C."/>
            <person name="Bunk B."/>
            <person name="Sproeer C."/>
            <person name="Pester M."/>
        </authorList>
    </citation>
    <scope>NUCLEOTIDE SEQUENCE</scope>
    <source>
        <strain evidence="2">DSM 110680</strain>
    </source>
</reference>
<accession>A0AAU7DIL8</accession>
<evidence type="ECO:0000313" key="2">
    <source>
        <dbReference type="EMBL" id="XBH17689.1"/>
    </source>
</evidence>
<dbReference type="RefSeq" id="WP_348262914.1">
    <property type="nucleotide sequence ID" value="NZ_CP121196.1"/>
</dbReference>
<protein>
    <recommendedName>
        <fullName evidence="3">LTXXQ motif family protein</fullName>
    </recommendedName>
</protein>
<evidence type="ECO:0008006" key="3">
    <source>
        <dbReference type="Google" id="ProtNLM"/>
    </source>
</evidence>
<sequence length="124" mass="13721">MRSGFGSIKSLLCTLTFLAGINAVHSQNTPPPHVVIPNPTPRQPDLEKVYSENSDDQKHKAVSIENQLRAREIWLESNQILLLAQELQQEIVSGKKPASLRVSAAQAGQIEKLAQSVQKKMKVQ</sequence>
<name>A0AAU7DIL8_9BACT</name>
<feature type="chain" id="PRO_5043986098" description="LTXXQ motif family protein" evidence="1">
    <location>
        <begin position="27"/>
        <end position="124"/>
    </location>
</feature>
<dbReference type="EMBL" id="CP121196">
    <property type="protein sequence ID" value="XBH17689.1"/>
    <property type="molecule type" value="Genomic_DNA"/>
</dbReference>
<organism evidence="2">
    <name type="scientific">Telmatobacter sp. DSM 110680</name>
    <dbReference type="NCBI Taxonomy" id="3036704"/>
    <lineage>
        <taxon>Bacteria</taxon>
        <taxon>Pseudomonadati</taxon>
        <taxon>Acidobacteriota</taxon>
        <taxon>Terriglobia</taxon>
        <taxon>Terriglobales</taxon>
        <taxon>Acidobacteriaceae</taxon>
        <taxon>Telmatobacter</taxon>
    </lineage>
</organism>
<dbReference type="AlphaFoldDB" id="A0AAU7DIL8"/>
<gene>
    <name evidence="2" type="ORF">P8935_24380</name>
</gene>
<proteinExistence type="predicted"/>